<name>A0AAN7TXQ9_9MYCE</name>
<evidence type="ECO:0000256" key="2">
    <source>
        <dbReference type="ARBA" id="ARBA00022729"/>
    </source>
</evidence>
<feature type="region of interest" description="Disordered" evidence="5">
    <location>
        <begin position="68"/>
        <end position="118"/>
    </location>
</feature>
<dbReference type="InterPro" id="IPR009011">
    <property type="entry name" value="Man6P_isomerase_rcpt-bd_dom_sf"/>
</dbReference>
<evidence type="ECO:0000256" key="4">
    <source>
        <dbReference type="ARBA" id="ARBA00023157"/>
    </source>
</evidence>
<dbReference type="Gene3D" id="2.70.130.10">
    <property type="entry name" value="Mannose-6-phosphate receptor binding domain"/>
    <property type="match status" value="1"/>
</dbReference>
<feature type="compositionally biased region" description="Low complexity" evidence="5">
    <location>
        <begin position="84"/>
        <end position="118"/>
    </location>
</feature>
<evidence type="ECO:0000256" key="6">
    <source>
        <dbReference type="SAM" id="SignalP"/>
    </source>
</evidence>
<feature type="chain" id="PRO_5042915547" description="MRH domain-containing protein" evidence="6">
    <location>
        <begin position="22"/>
        <end position="341"/>
    </location>
</feature>
<dbReference type="AlphaFoldDB" id="A0AAN7TXQ9"/>
<evidence type="ECO:0000259" key="7">
    <source>
        <dbReference type="PROSITE" id="PS51914"/>
    </source>
</evidence>
<keyword evidence="9" id="KW-1185">Reference proteome</keyword>
<reference evidence="8 9" key="1">
    <citation type="submission" date="2023-11" db="EMBL/GenBank/DDBJ databases">
        <title>Dfirmibasis_genome.</title>
        <authorList>
            <person name="Edelbroek B."/>
            <person name="Kjellin J."/>
            <person name="Jerlstrom-Hultqvist J."/>
            <person name="Soderbom F."/>
        </authorList>
    </citation>
    <scope>NUCLEOTIDE SEQUENCE [LARGE SCALE GENOMIC DNA]</scope>
    <source>
        <strain evidence="8 9">TNS-C-14</strain>
    </source>
</reference>
<comment type="subcellular location">
    <subcellularLocation>
        <location evidence="1">Endoplasmic reticulum</location>
    </subcellularLocation>
</comment>
<keyword evidence="3" id="KW-0256">Endoplasmic reticulum</keyword>
<gene>
    <name evidence="8" type="ORF">RB653_002404</name>
</gene>
<dbReference type="InterPro" id="IPR044865">
    <property type="entry name" value="MRH_dom"/>
</dbReference>
<evidence type="ECO:0000256" key="3">
    <source>
        <dbReference type="ARBA" id="ARBA00022824"/>
    </source>
</evidence>
<dbReference type="InterPro" id="IPR045149">
    <property type="entry name" value="OS-9-like"/>
</dbReference>
<protein>
    <recommendedName>
        <fullName evidence="7">MRH domain-containing protein</fullName>
    </recommendedName>
</protein>
<dbReference type="EMBL" id="JAVFKY010000004">
    <property type="protein sequence ID" value="KAK5577463.1"/>
    <property type="molecule type" value="Genomic_DNA"/>
</dbReference>
<dbReference type="InterPro" id="IPR012913">
    <property type="entry name" value="OS9-like_dom"/>
</dbReference>
<feature type="signal peptide" evidence="6">
    <location>
        <begin position="1"/>
        <end position="21"/>
    </location>
</feature>
<dbReference type="GO" id="GO:0030970">
    <property type="term" value="P:retrograde protein transport, ER to cytosol"/>
    <property type="evidence" value="ECO:0007669"/>
    <property type="project" value="TreeGrafter"/>
</dbReference>
<dbReference type="Pfam" id="PF07915">
    <property type="entry name" value="PRKCSH"/>
    <property type="match status" value="1"/>
</dbReference>
<dbReference type="PANTHER" id="PTHR15414">
    <property type="entry name" value="OS-9-RELATED"/>
    <property type="match status" value="1"/>
</dbReference>
<evidence type="ECO:0000256" key="5">
    <source>
        <dbReference type="SAM" id="MobiDB-lite"/>
    </source>
</evidence>
<evidence type="ECO:0000313" key="9">
    <source>
        <dbReference type="Proteomes" id="UP001344447"/>
    </source>
</evidence>
<dbReference type="Proteomes" id="UP001344447">
    <property type="component" value="Unassembled WGS sequence"/>
</dbReference>
<sequence>MRFIIFILSSILIIYIGYVIGSDNAIKTNEPTLGDLKNVKNDKFISTKIQPLPFLSRKQFKYNVVLKKNKNKESKQQPKENDENNNNINKNNDEVTTTSTTATTPVSTNINNNNNNNNDFNTINMASKDGTIYKCLIPKPIKEAKEKWIQIPTVETIKESLSNLKQKCIKSANPGLWWSYEFCYHDKVKQMHVEKNEIQSEFILGSYIDYPQNGAIKGIDQSVLEKYMKKEISEFPHSTSTPSNSLPYFSEKYEDGTVCEVLNIKSTNLYSDKSVYIYIILYRHTEVRYYCSKDAIQPTIQEIGEPSSCAYLLKVLTNKMCIHPLFQPKQNKAMDIQCTKV</sequence>
<organism evidence="8 9">
    <name type="scientific">Dictyostelium firmibasis</name>
    <dbReference type="NCBI Taxonomy" id="79012"/>
    <lineage>
        <taxon>Eukaryota</taxon>
        <taxon>Amoebozoa</taxon>
        <taxon>Evosea</taxon>
        <taxon>Eumycetozoa</taxon>
        <taxon>Dictyostelia</taxon>
        <taxon>Dictyosteliales</taxon>
        <taxon>Dictyosteliaceae</taxon>
        <taxon>Dictyostelium</taxon>
    </lineage>
</organism>
<dbReference type="PROSITE" id="PS51914">
    <property type="entry name" value="MRH"/>
    <property type="match status" value="1"/>
</dbReference>
<feature type="domain" description="MRH" evidence="7">
    <location>
        <begin position="166"/>
        <end position="323"/>
    </location>
</feature>
<evidence type="ECO:0000256" key="1">
    <source>
        <dbReference type="ARBA" id="ARBA00004240"/>
    </source>
</evidence>
<comment type="caution">
    <text evidence="8">The sequence shown here is derived from an EMBL/GenBank/DDBJ whole genome shotgun (WGS) entry which is preliminary data.</text>
</comment>
<keyword evidence="2 6" id="KW-0732">Signal</keyword>
<keyword evidence="4" id="KW-1015">Disulfide bond</keyword>
<proteinExistence type="predicted"/>
<accession>A0AAN7TXQ9</accession>
<feature type="compositionally biased region" description="Basic and acidic residues" evidence="5">
    <location>
        <begin position="71"/>
        <end position="82"/>
    </location>
</feature>
<dbReference type="GO" id="GO:0030968">
    <property type="term" value="P:endoplasmic reticulum unfolded protein response"/>
    <property type="evidence" value="ECO:0007669"/>
    <property type="project" value="InterPro"/>
</dbReference>
<evidence type="ECO:0000313" key="8">
    <source>
        <dbReference type="EMBL" id="KAK5577463.1"/>
    </source>
</evidence>
<dbReference type="GO" id="GO:0005788">
    <property type="term" value="C:endoplasmic reticulum lumen"/>
    <property type="evidence" value="ECO:0007669"/>
    <property type="project" value="TreeGrafter"/>
</dbReference>
<dbReference type="PANTHER" id="PTHR15414:SF0">
    <property type="entry name" value="ENDOPLASMIC RETICULUM LECTIN 1"/>
    <property type="match status" value="1"/>
</dbReference>